<reference evidence="2" key="1">
    <citation type="submission" date="2021-10" db="EMBL/GenBank/DDBJ databases">
        <title>Roseicella aerolatum sp. nov., isolated from aerosols of e-waste dismantling site.</title>
        <authorList>
            <person name="Qin T."/>
        </authorList>
    </citation>
    <scope>NUCLEOTIDE SEQUENCE</scope>
    <source>
        <strain evidence="2">GB24</strain>
    </source>
</reference>
<proteinExistence type="predicted"/>
<gene>
    <name evidence="2" type="ORF">LHA35_01715</name>
</gene>
<dbReference type="Proteomes" id="UP001139311">
    <property type="component" value="Unassembled WGS sequence"/>
</dbReference>
<comment type="caution">
    <text evidence="2">The sequence shown here is derived from an EMBL/GenBank/DDBJ whole genome shotgun (WGS) entry which is preliminary data.</text>
</comment>
<protein>
    <recommendedName>
        <fullName evidence="1">Alpha/beta hydrolase domain-containing protein</fullName>
    </recommendedName>
</protein>
<dbReference type="AlphaFoldDB" id="A0A9X1L8Y3"/>
<evidence type="ECO:0000313" key="3">
    <source>
        <dbReference type="Proteomes" id="UP001139311"/>
    </source>
</evidence>
<feature type="domain" description="Alpha/beta hydrolase" evidence="1">
    <location>
        <begin position="21"/>
        <end position="122"/>
    </location>
</feature>
<accession>A0A9X1L8Y3</accession>
<dbReference type="EMBL" id="JAJAQI010000002">
    <property type="protein sequence ID" value="MCB4820448.1"/>
    <property type="molecule type" value="Genomic_DNA"/>
</dbReference>
<keyword evidence="3" id="KW-1185">Reference proteome</keyword>
<dbReference type="Pfam" id="PF20091">
    <property type="entry name" value="Abhydrolase_10"/>
    <property type="match status" value="1"/>
</dbReference>
<sequence length="136" mass="14215">MGGAAARRRLQGVKGAYTVLLPRVDADGNAIGGLRMPVIETPKATYTSWNPRAEAFAPGALCYSTGAVLPFAVTLAERVAASDPRPSLAERCPTPAAYVAAVKAAERLVAKRLLLPEDAVAMAVAAEADSLARLRR</sequence>
<evidence type="ECO:0000259" key="1">
    <source>
        <dbReference type="Pfam" id="PF20091"/>
    </source>
</evidence>
<evidence type="ECO:0000313" key="2">
    <source>
        <dbReference type="EMBL" id="MCB4820448.1"/>
    </source>
</evidence>
<name>A0A9X1L8Y3_9PROT</name>
<organism evidence="2 3">
    <name type="scientific">Roseicella aerolata</name>
    <dbReference type="NCBI Taxonomy" id="2883479"/>
    <lineage>
        <taxon>Bacteria</taxon>
        <taxon>Pseudomonadati</taxon>
        <taxon>Pseudomonadota</taxon>
        <taxon>Alphaproteobacteria</taxon>
        <taxon>Acetobacterales</taxon>
        <taxon>Roseomonadaceae</taxon>
        <taxon>Roseicella</taxon>
    </lineage>
</organism>
<dbReference type="InterPro" id="IPR045394">
    <property type="entry name" value="Abhydrolase_dom"/>
</dbReference>